<evidence type="ECO:0000256" key="1">
    <source>
        <dbReference type="ARBA" id="ARBA00022670"/>
    </source>
</evidence>
<feature type="domain" description="Peptidase M48" evidence="7">
    <location>
        <begin position="79"/>
        <end position="257"/>
    </location>
</feature>
<organism evidence="8 9">
    <name type="scientific">Massilia soli</name>
    <dbReference type="NCBI Taxonomy" id="2792854"/>
    <lineage>
        <taxon>Bacteria</taxon>
        <taxon>Pseudomonadati</taxon>
        <taxon>Pseudomonadota</taxon>
        <taxon>Betaproteobacteria</taxon>
        <taxon>Burkholderiales</taxon>
        <taxon>Oxalobacteraceae</taxon>
        <taxon>Telluria group</taxon>
        <taxon>Massilia</taxon>
    </lineage>
</organism>
<accession>A0ABS7SVN6</accession>
<evidence type="ECO:0000256" key="5">
    <source>
        <dbReference type="ARBA" id="ARBA00023049"/>
    </source>
</evidence>
<keyword evidence="2" id="KW-0479">Metal-binding</keyword>
<dbReference type="EMBL" id="JAFBIL020000011">
    <property type="protein sequence ID" value="MBZ2210023.1"/>
    <property type="molecule type" value="Genomic_DNA"/>
</dbReference>
<protein>
    <submittedName>
        <fullName evidence="8">M48 family metallopeptidase</fullName>
    </submittedName>
</protein>
<evidence type="ECO:0000256" key="3">
    <source>
        <dbReference type="ARBA" id="ARBA00022801"/>
    </source>
</evidence>
<dbReference type="Proteomes" id="UP000809349">
    <property type="component" value="Unassembled WGS sequence"/>
</dbReference>
<evidence type="ECO:0000259" key="7">
    <source>
        <dbReference type="Pfam" id="PF01435"/>
    </source>
</evidence>
<dbReference type="InterPro" id="IPR051156">
    <property type="entry name" value="Mito/Outer_Membr_Metalloprot"/>
</dbReference>
<proteinExistence type="inferred from homology"/>
<dbReference type="Gene3D" id="3.30.2010.10">
    <property type="entry name" value="Metalloproteases ('zincins'), catalytic domain"/>
    <property type="match status" value="1"/>
</dbReference>
<dbReference type="Pfam" id="PF01435">
    <property type="entry name" value="Peptidase_M48"/>
    <property type="match status" value="1"/>
</dbReference>
<gene>
    <name evidence="8" type="ORF">I4X03_022395</name>
</gene>
<keyword evidence="9" id="KW-1185">Reference proteome</keyword>
<keyword evidence="3 6" id="KW-0378">Hydrolase</keyword>
<dbReference type="PANTHER" id="PTHR22726:SF1">
    <property type="entry name" value="METALLOENDOPEPTIDASE OMA1, MITOCHONDRIAL"/>
    <property type="match status" value="1"/>
</dbReference>
<dbReference type="InterPro" id="IPR001915">
    <property type="entry name" value="Peptidase_M48"/>
</dbReference>
<comment type="caution">
    <text evidence="8">The sequence shown here is derived from an EMBL/GenBank/DDBJ whole genome shotgun (WGS) entry which is preliminary data.</text>
</comment>
<dbReference type="PROSITE" id="PS51257">
    <property type="entry name" value="PROKAR_LIPOPROTEIN"/>
    <property type="match status" value="1"/>
</dbReference>
<sequence>MKLTLIKQAVVVSVIATLAGCSSTTSPGAVDVDRRQLLIVPAQQLEQMAQVSFNEQNEKARAAGKLVTQGAAYDRVRRVAARLQQQAPVFRPDAANWNWEVALINSPELNASVAPGGKITVYTGIIDKLQLTDDELAMVLGHEIAHALREHGRERVSQAMAQNLIGSVVMGALQTSEAQAKMAGQVTDVMLTLPNSRKNEIEADKIGLEIAARAGYNPAAAMSVWQKMGSASSGARPPEFLSTHPANESRIAELTRMQAAVMPLYQAASRQ</sequence>
<keyword evidence="4 6" id="KW-0862">Zinc</keyword>
<evidence type="ECO:0000256" key="4">
    <source>
        <dbReference type="ARBA" id="ARBA00022833"/>
    </source>
</evidence>
<evidence type="ECO:0000313" key="8">
    <source>
        <dbReference type="EMBL" id="MBZ2210023.1"/>
    </source>
</evidence>
<keyword evidence="1 6" id="KW-0645">Protease</keyword>
<evidence type="ECO:0000256" key="6">
    <source>
        <dbReference type="RuleBase" id="RU003983"/>
    </source>
</evidence>
<name>A0ABS7SVN6_9BURK</name>
<comment type="cofactor">
    <cofactor evidence="6">
        <name>Zn(2+)</name>
        <dbReference type="ChEBI" id="CHEBI:29105"/>
    </cofactor>
    <text evidence="6">Binds 1 zinc ion per subunit.</text>
</comment>
<dbReference type="RefSeq" id="WP_223471176.1">
    <property type="nucleotide sequence ID" value="NZ_JAFBIL020000011.1"/>
</dbReference>
<comment type="similarity">
    <text evidence="6">Belongs to the peptidase M48 family.</text>
</comment>
<keyword evidence="5 6" id="KW-0482">Metalloprotease</keyword>
<dbReference type="CDD" id="cd07331">
    <property type="entry name" value="M48C_Oma1_like"/>
    <property type="match status" value="1"/>
</dbReference>
<evidence type="ECO:0000256" key="2">
    <source>
        <dbReference type="ARBA" id="ARBA00022723"/>
    </source>
</evidence>
<reference evidence="8 9" key="1">
    <citation type="submission" date="2021-08" db="EMBL/GenBank/DDBJ databases">
        <title>Massilia sp. R798.</title>
        <authorList>
            <person name="Baek J.H."/>
            <person name="Jung H.S."/>
            <person name="Kim K.R."/>
            <person name="Jeon C.O."/>
        </authorList>
    </citation>
    <scope>NUCLEOTIDE SEQUENCE [LARGE SCALE GENOMIC DNA]</scope>
    <source>
        <strain evidence="8 9">R798</strain>
    </source>
</reference>
<dbReference type="PANTHER" id="PTHR22726">
    <property type="entry name" value="METALLOENDOPEPTIDASE OMA1"/>
    <property type="match status" value="1"/>
</dbReference>
<evidence type="ECO:0000313" key="9">
    <source>
        <dbReference type="Proteomes" id="UP000809349"/>
    </source>
</evidence>